<dbReference type="EMBL" id="CAEZVZ010000045">
    <property type="protein sequence ID" value="CAB4641322.1"/>
    <property type="molecule type" value="Genomic_DNA"/>
</dbReference>
<organism evidence="2">
    <name type="scientific">freshwater metagenome</name>
    <dbReference type="NCBI Taxonomy" id="449393"/>
    <lineage>
        <taxon>unclassified sequences</taxon>
        <taxon>metagenomes</taxon>
        <taxon>ecological metagenomes</taxon>
    </lineage>
</organism>
<gene>
    <name evidence="2" type="ORF">UFOPK2162_00464</name>
</gene>
<protein>
    <submittedName>
        <fullName evidence="2">Unannotated protein</fullName>
    </submittedName>
</protein>
<dbReference type="InterPro" id="IPR032830">
    <property type="entry name" value="XPB/Ssl2_N"/>
</dbReference>
<proteinExistence type="predicted"/>
<dbReference type="AlphaFoldDB" id="A0A6J6JW74"/>
<sequence length="735" mass="79124">MEIRSFADYLRGLDDAGLLQLFSHRPDLIAPVPPDMASLAVRASSAPSLARAIDALNAWQFQVLEACAVAAEPFTEKAVAALTDKPALFVIPGLIERGLIYPADDGLRMPTTLREILGNEVAQLGPPSMAKLNLKKLSDAPAAALKILEAMAWGPPRGTVGDIKKPGAGVQWCLEEGFLIPYSQTIVVMPREVAIALRGGKIHKEQKINAPEISYSFAAKDKVNVNRAAIANITTFLRWVEEVLNFWAQEPPTALRSGGLGVRDLKALSLHLGVEESCAAFVAELCYVSALLTIDPDDRILPTTQFDIWLTQRPSAKWSTLVSAWLITSRVSGLVGGENSKNIAPLGPELDRVNAASIRSLTLSLLKENQAGAVTADSLIAAAQWHRPSKRTGGIPAAYISYTLREAEWLGITGQAVISDYGLSLIAGEDLAGIDKDLPEEVDHILIQSDNTAIAPGPLAQNIAQEMALLADVESRGGATVFRFTDATIRRALDHGKTGEELTKFLKATSKTPMPQPLEYLIADVAKKHGKLRIGSTTSFIRCEDQSVIASIMGDKKLDGMGFRKIAPEVIISDLEVDDAVNILRNAGYLPAVEDGKGILLTGPRIMRAQTKARPPRIVGEIDIPDEIALSGALRTLRTGEKSSHRQSTLRNITASALGELPRTTANETLELLSHHLTHSPEKSLSIGYADNNGLISHRIIDPLKLSAGTLLARDHATGEITTFRIARITGVASL</sequence>
<accession>A0A6J6JW74</accession>
<name>A0A6J6JW74_9ZZZZ</name>
<evidence type="ECO:0000259" key="1">
    <source>
        <dbReference type="Pfam" id="PF13625"/>
    </source>
</evidence>
<feature type="domain" description="Helicase XPB/Ssl2 N-terminal" evidence="1">
    <location>
        <begin position="445"/>
        <end position="567"/>
    </location>
</feature>
<evidence type="ECO:0000313" key="2">
    <source>
        <dbReference type="EMBL" id="CAB4641322.1"/>
    </source>
</evidence>
<reference evidence="2" key="1">
    <citation type="submission" date="2020-05" db="EMBL/GenBank/DDBJ databases">
        <authorList>
            <person name="Chiriac C."/>
            <person name="Salcher M."/>
            <person name="Ghai R."/>
            <person name="Kavagutti S V."/>
        </authorList>
    </citation>
    <scope>NUCLEOTIDE SEQUENCE</scope>
</reference>
<dbReference type="Pfam" id="PF13625">
    <property type="entry name" value="Helicase_C_3"/>
    <property type="match status" value="1"/>
</dbReference>